<feature type="region of interest" description="Disordered" evidence="1">
    <location>
        <begin position="339"/>
        <end position="362"/>
    </location>
</feature>
<reference evidence="2" key="1">
    <citation type="submission" date="2023-07" db="EMBL/GenBank/DDBJ databases">
        <authorList>
            <consortium name="AG Swart"/>
            <person name="Singh M."/>
            <person name="Singh A."/>
            <person name="Seah K."/>
            <person name="Emmerich C."/>
        </authorList>
    </citation>
    <scope>NUCLEOTIDE SEQUENCE</scope>
    <source>
        <strain evidence="2">DP1</strain>
    </source>
</reference>
<protein>
    <submittedName>
        <fullName evidence="2">Uncharacterized protein</fullName>
    </submittedName>
</protein>
<dbReference type="EMBL" id="CAMPGE010027878">
    <property type="protein sequence ID" value="CAI2385462.1"/>
    <property type="molecule type" value="Genomic_DNA"/>
</dbReference>
<sequence length="447" mass="51617">MSPEVPKFYTNPKVGMKYFKFTKNEKQSTQIKTKMNMNQQNMGINRSKYIKIFSKNAVAKMKRRQERRSLFDAMNHHRSQEIKEYQNSELLETVQEIQRQRQWQKENKQKRSESPSLKKNNSFNTFEVQKPPKSRVVYQRVKDIPRQLGVDIPRSHPRLPRCCQNSTTMTRSCRLVEMSQKQVCLTSIRRRLCIIFVHSIDRASNLKSISKNMRQIKASPSLRSNSLGTSLCKLKKKYEGSKENYTSIFKPSHSNIMIEGSHLNKATCSKHECSNNRHQSTTNFESKVSPIKISINICGDVKFDNMPASTYNNGLKQNCTDDFSCSNTLQPYSGLEINKSSKSKRSVSSTFSDAKRRPRDSLNPRAAQTLEKSSGLIKIDNHFYQVPINLELGTLGFKEKPLSRGWRVGKDCNRESHGSYVCETDKDKALRSGLVLKSRKAKQHKRR</sequence>
<feature type="region of interest" description="Disordered" evidence="1">
    <location>
        <begin position="101"/>
        <end position="131"/>
    </location>
</feature>
<dbReference type="AlphaFoldDB" id="A0AAD2D929"/>
<feature type="compositionally biased region" description="Basic and acidic residues" evidence="1">
    <location>
        <begin position="353"/>
        <end position="362"/>
    </location>
</feature>
<feature type="compositionally biased region" description="Polar residues" evidence="1">
    <location>
        <begin position="114"/>
        <end position="127"/>
    </location>
</feature>
<gene>
    <name evidence="2" type="ORF">ECRASSUSDP1_LOCUS27028</name>
</gene>
<evidence type="ECO:0000313" key="2">
    <source>
        <dbReference type="EMBL" id="CAI2385462.1"/>
    </source>
</evidence>
<accession>A0AAD2D929</accession>
<keyword evidence="3" id="KW-1185">Reference proteome</keyword>
<proteinExistence type="predicted"/>
<organism evidence="2 3">
    <name type="scientific">Euplotes crassus</name>
    <dbReference type="NCBI Taxonomy" id="5936"/>
    <lineage>
        <taxon>Eukaryota</taxon>
        <taxon>Sar</taxon>
        <taxon>Alveolata</taxon>
        <taxon>Ciliophora</taxon>
        <taxon>Intramacronucleata</taxon>
        <taxon>Spirotrichea</taxon>
        <taxon>Hypotrichia</taxon>
        <taxon>Euplotida</taxon>
        <taxon>Euplotidae</taxon>
        <taxon>Moneuplotes</taxon>
    </lineage>
</organism>
<feature type="compositionally biased region" description="Basic and acidic residues" evidence="1">
    <location>
        <begin position="103"/>
        <end position="113"/>
    </location>
</feature>
<name>A0AAD2D929_EUPCR</name>
<evidence type="ECO:0000313" key="3">
    <source>
        <dbReference type="Proteomes" id="UP001295684"/>
    </source>
</evidence>
<comment type="caution">
    <text evidence="2">The sequence shown here is derived from an EMBL/GenBank/DDBJ whole genome shotgun (WGS) entry which is preliminary data.</text>
</comment>
<evidence type="ECO:0000256" key="1">
    <source>
        <dbReference type="SAM" id="MobiDB-lite"/>
    </source>
</evidence>
<dbReference type="Proteomes" id="UP001295684">
    <property type="component" value="Unassembled WGS sequence"/>
</dbReference>